<reference evidence="10 11" key="1">
    <citation type="submission" date="2012-04" db="EMBL/GenBank/DDBJ databases">
        <title>The Genome Sequence of Saprolegnia declina VS20.</title>
        <authorList>
            <consortium name="The Broad Institute Genome Sequencing Platform"/>
            <person name="Russ C."/>
            <person name="Nusbaum C."/>
            <person name="Tyler B."/>
            <person name="van West P."/>
            <person name="Dieguez-Uribeondo J."/>
            <person name="de Bruijn I."/>
            <person name="Tripathy S."/>
            <person name="Jiang R."/>
            <person name="Young S.K."/>
            <person name="Zeng Q."/>
            <person name="Gargeya S."/>
            <person name="Fitzgerald M."/>
            <person name="Haas B."/>
            <person name="Abouelleil A."/>
            <person name="Alvarado L."/>
            <person name="Arachchi H.M."/>
            <person name="Berlin A."/>
            <person name="Chapman S.B."/>
            <person name="Goldberg J."/>
            <person name="Griggs A."/>
            <person name="Gujja S."/>
            <person name="Hansen M."/>
            <person name="Howarth C."/>
            <person name="Imamovic A."/>
            <person name="Larimer J."/>
            <person name="McCowen C."/>
            <person name="Montmayeur A."/>
            <person name="Murphy C."/>
            <person name="Neiman D."/>
            <person name="Pearson M."/>
            <person name="Priest M."/>
            <person name="Roberts A."/>
            <person name="Saif S."/>
            <person name="Shea T."/>
            <person name="Sisk P."/>
            <person name="Sykes S."/>
            <person name="Wortman J."/>
            <person name="Nusbaum C."/>
            <person name="Birren B."/>
        </authorList>
    </citation>
    <scope>NUCLEOTIDE SEQUENCE [LARGE SCALE GENOMIC DNA]</scope>
    <source>
        <strain evidence="10 11">VS20</strain>
    </source>
</reference>
<keyword evidence="8 9" id="KW-0472">Membrane</keyword>
<dbReference type="GeneID" id="19948407"/>
<feature type="transmembrane region" description="Helical" evidence="9">
    <location>
        <begin position="398"/>
        <end position="416"/>
    </location>
</feature>
<evidence type="ECO:0000256" key="2">
    <source>
        <dbReference type="ARBA" id="ARBA00004477"/>
    </source>
</evidence>
<dbReference type="AlphaFoldDB" id="T0QAE9"/>
<dbReference type="InParanoid" id="T0QAE9"/>
<dbReference type="EMBL" id="JH767153">
    <property type="protein sequence ID" value="EQC34879.1"/>
    <property type="molecule type" value="Genomic_DNA"/>
</dbReference>
<evidence type="ECO:0000256" key="5">
    <source>
        <dbReference type="ARBA" id="ARBA00022729"/>
    </source>
</evidence>
<organism evidence="10 11">
    <name type="scientific">Saprolegnia diclina (strain VS20)</name>
    <dbReference type="NCBI Taxonomy" id="1156394"/>
    <lineage>
        <taxon>Eukaryota</taxon>
        <taxon>Sar</taxon>
        <taxon>Stramenopiles</taxon>
        <taxon>Oomycota</taxon>
        <taxon>Saprolegniomycetes</taxon>
        <taxon>Saprolegniales</taxon>
        <taxon>Saprolegniaceae</taxon>
        <taxon>Saprolegnia</taxon>
    </lineage>
</organism>
<evidence type="ECO:0000313" key="11">
    <source>
        <dbReference type="Proteomes" id="UP000030762"/>
    </source>
</evidence>
<comment type="similarity">
    <text evidence="3">Belongs to the OST3/OST6 family.</text>
</comment>
<comment type="function">
    <text evidence="1">Subunit of the oligosaccharyl transferase (OST) complex that catalyzes the initial transfer of a defined glycan (Glc(3)Man(9)GlcNAc(2) in eukaryotes) from the lipid carrier dolichol-pyrophosphate to an asparagine residue within an Asn-X-Ser/Thr consensus motif in nascent polypeptide chains, the first step in protein N-glycosylation. N-glycosylation occurs cotranslationally and the complex associates with the Sec61 complex at the channel-forming translocon complex that mediates protein translocation across the endoplasmic reticulum (ER). All subunits are required for a maximal enzyme activity.</text>
</comment>
<evidence type="ECO:0000256" key="8">
    <source>
        <dbReference type="ARBA" id="ARBA00023136"/>
    </source>
</evidence>
<evidence type="ECO:0000256" key="7">
    <source>
        <dbReference type="ARBA" id="ARBA00022989"/>
    </source>
</evidence>
<dbReference type="PANTHER" id="PTHR12692">
    <property type="entry name" value="DOLICHYL-DIPHOSPHOOLIGOSACCHARIDE--PROTEIN GLYCOSYLTRANSFERASE-RELATED"/>
    <property type="match status" value="1"/>
</dbReference>
<keyword evidence="11" id="KW-1185">Reference proteome</keyword>
<evidence type="ECO:0000313" key="10">
    <source>
        <dbReference type="EMBL" id="EQC34879.1"/>
    </source>
</evidence>
<gene>
    <name evidence="10" type="ORF">SDRG_07680</name>
</gene>
<dbReference type="Pfam" id="PF04756">
    <property type="entry name" value="OST3_OST6"/>
    <property type="match status" value="1"/>
</dbReference>
<keyword evidence="7 9" id="KW-1133">Transmembrane helix</keyword>
<feature type="transmembrane region" description="Helical" evidence="9">
    <location>
        <begin position="339"/>
        <end position="358"/>
    </location>
</feature>
<dbReference type="GO" id="GO:0018279">
    <property type="term" value="P:protein N-linked glycosylation via asparagine"/>
    <property type="evidence" value="ECO:0007669"/>
    <property type="project" value="TreeGrafter"/>
</dbReference>
<feature type="transmembrane region" description="Helical" evidence="9">
    <location>
        <begin position="295"/>
        <end position="319"/>
    </location>
</feature>
<keyword evidence="5" id="KW-0732">Signal</keyword>
<keyword evidence="6" id="KW-0256">Endoplasmic reticulum</keyword>
<accession>T0QAE9</accession>
<dbReference type="VEuPathDB" id="FungiDB:SDRG_07680"/>
<dbReference type="PANTHER" id="PTHR12692:SF0">
    <property type="entry name" value="GH11935P"/>
    <property type="match status" value="1"/>
</dbReference>
<sequence length="463" mass="52605">MLLYVVSKRYELVNVGALFMTWQHERRPRHDTCQLALPQPRGLFSKDVKATVRRNCDVVHYLISGRSTTAAMGRRWWPLVVSWTLCFLLLLELPRLATPTHLDVDDPQSIALEALTAKSSRVLHWGQHDYHRFVLQPSRPYGLVVLVTAAASSYKCDMCRPLEDEFKIAAGHYAQHRERRRNASPLYFVILDADRIRDFFIQHKIKNVPLLGYLEPKENDARDGTVRLSATNTVPNAASIIEYCNVVHATDIPRPVYFRRTFTISSILALAFSGSAHYMCTHLASLLELVQSRQFWFAVSMGIYGISVGGLVFSATTALPPLPPGERVPWFHPHLHQQYLGEALIVIFLNSVIAYCLIKLLEHKPARTAATGSVSPFSAVHTASPLSLKTLHETASHAFHLSILLYTLSLVCHIFATKYPHYSVWATLPSFVQSWVQLAYVSPIWGWFFQLLDKLRVWLLRPL</sequence>
<comment type="subcellular location">
    <subcellularLocation>
        <location evidence="2">Endoplasmic reticulum membrane</location>
        <topology evidence="2">Multi-pass membrane protein</topology>
    </subcellularLocation>
</comment>
<evidence type="ECO:0000256" key="6">
    <source>
        <dbReference type="ARBA" id="ARBA00022824"/>
    </source>
</evidence>
<dbReference type="STRING" id="1156394.T0QAE9"/>
<evidence type="ECO:0000256" key="3">
    <source>
        <dbReference type="ARBA" id="ARBA00009561"/>
    </source>
</evidence>
<dbReference type="RefSeq" id="XP_008611751.1">
    <property type="nucleotide sequence ID" value="XM_008613529.1"/>
</dbReference>
<name>T0QAE9_SAPDV</name>
<dbReference type="OrthoDB" id="67566at2759"/>
<evidence type="ECO:0008006" key="12">
    <source>
        <dbReference type="Google" id="ProtNLM"/>
    </source>
</evidence>
<dbReference type="InterPro" id="IPR021149">
    <property type="entry name" value="OligosaccharylTrfase_OST3/OST6"/>
</dbReference>
<evidence type="ECO:0000256" key="4">
    <source>
        <dbReference type="ARBA" id="ARBA00022692"/>
    </source>
</evidence>
<dbReference type="eggNOG" id="KOG2603">
    <property type="taxonomic scope" value="Eukaryota"/>
</dbReference>
<protein>
    <recommendedName>
        <fullName evidence="12">Magnesium transporter protein 1</fullName>
    </recommendedName>
</protein>
<keyword evidence="4 9" id="KW-0812">Transmembrane</keyword>
<feature type="transmembrane region" description="Helical" evidence="9">
    <location>
        <begin position="436"/>
        <end position="452"/>
    </location>
</feature>
<dbReference type="Gene3D" id="3.40.30.10">
    <property type="entry name" value="Glutaredoxin"/>
    <property type="match status" value="1"/>
</dbReference>
<proteinExistence type="inferred from homology"/>
<dbReference type="GO" id="GO:0008250">
    <property type="term" value="C:oligosaccharyltransferase complex"/>
    <property type="evidence" value="ECO:0007669"/>
    <property type="project" value="TreeGrafter"/>
</dbReference>
<evidence type="ECO:0000256" key="1">
    <source>
        <dbReference type="ARBA" id="ARBA00002791"/>
    </source>
</evidence>
<evidence type="ECO:0000256" key="9">
    <source>
        <dbReference type="SAM" id="Phobius"/>
    </source>
</evidence>
<dbReference type="Proteomes" id="UP000030762">
    <property type="component" value="Unassembled WGS sequence"/>
</dbReference>